<accession>A0A5M8PCI6</accession>
<feature type="compositionally biased region" description="Basic and acidic residues" evidence="7">
    <location>
        <begin position="585"/>
        <end position="594"/>
    </location>
</feature>
<dbReference type="OrthoDB" id="72851at2759"/>
<dbReference type="Proteomes" id="UP000324767">
    <property type="component" value="Unassembled WGS sequence"/>
</dbReference>
<proteinExistence type="predicted"/>
<keyword evidence="2" id="KW-0328">Glycosyltransferase</keyword>
<dbReference type="GO" id="GO:0016757">
    <property type="term" value="F:glycosyltransferase activity"/>
    <property type="evidence" value="ECO:0007669"/>
    <property type="project" value="UniProtKB-KW"/>
</dbReference>
<dbReference type="GO" id="GO:0016020">
    <property type="term" value="C:membrane"/>
    <property type="evidence" value="ECO:0007669"/>
    <property type="project" value="UniProtKB-SubCell"/>
</dbReference>
<comment type="caution">
    <text evidence="9">The sequence shown here is derived from an EMBL/GenBank/DDBJ whole genome shotgun (WGS) entry which is preliminary data.</text>
</comment>
<reference evidence="9 10" key="1">
    <citation type="submission" date="2019-09" db="EMBL/GenBank/DDBJ databases">
        <title>The hologenome of the rock-dwelling lichen Lasallia pustulata.</title>
        <authorList>
            <person name="Greshake Tzovaras B."/>
            <person name="Segers F."/>
            <person name="Bicker A."/>
            <person name="Dal Grande F."/>
            <person name="Otte J."/>
            <person name="Hankeln T."/>
            <person name="Schmitt I."/>
            <person name="Ebersberger I."/>
        </authorList>
    </citation>
    <scope>NUCLEOTIDE SEQUENCE [LARGE SCALE GENOMIC DNA]</scope>
    <source>
        <strain evidence="9">A1-1</strain>
    </source>
</reference>
<evidence type="ECO:0000256" key="1">
    <source>
        <dbReference type="ARBA" id="ARBA00004141"/>
    </source>
</evidence>
<dbReference type="InterPro" id="IPR029044">
    <property type="entry name" value="Nucleotide-diphossugar_trans"/>
</dbReference>
<dbReference type="CDD" id="cd06421">
    <property type="entry name" value="CESA_CelA_like"/>
    <property type="match status" value="1"/>
</dbReference>
<evidence type="ECO:0000256" key="2">
    <source>
        <dbReference type="ARBA" id="ARBA00022676"/>
    </source>
</evidence>
<dbReference type="EMBL" id="VXIT01000024">
    <property type="protein sequence ID" value="KAA6406648.1"/>
    <property type="molecule type" value="Genomic_DNA"/>
</dbReference>
<evidence type="ECO:0000313" key="10">
    <source>
        <dbReference type="Proteomes" id="UP000324767"/>
    </source>
</evidence>
<keyword evidence="6 8" id="KW-0472">Membrane</keyword>
<evidence type="ECO:0000256" key="5">
    <source>
        <dbReference type="ARBA" id="ARBA00022989"/>
    </source>
</evidence>
<organism evidence="9 10">
    <name type="scientific">Lasallia pustulata</name>
    <dbReference type="NCBI Taxonomy" id="136370"/>
    <lineage>
        <taxon>Eukaryota</taxon>
        <taxon>Fungi</taxon>
        <taxon>Dikarya</taxon>
        <taxon>Ascomycota</taxon>
        <taxon>Pezizomycotina</taxon>
        <taxon>Lecanoromycetes</taxon>
        <taxon>OSLEUM clade</taxon>
        <taxon>Umbilicariomycetidae</taxon>
        <taxon>Umbilicariales</taxon>
        <taxon>Umbilicariaceae</taxon>
        <taxon>Lasallia</taxon>
    </lineage>
</organism>
<gene>
    <name evidence="9" type="ORF">FRX48_09580</name>
</gene>
<dbReference type="AlphaFoldDB" id="A0A5M8PCI6"/>
<protein>
    <submittedName>
        <fullName evidence="9">Glycosyl transferase</fullName>
    </submittedName>
</protein>
<dbReference type="PANTHER" id="PTHR43867:SF2">
    <property type="entry name" value="CELLULOSE SYNTHASE CATALYTIC SUBUNIT A [UDP-FORMING]"/>
    <property type="match status" value="1"/>
</dbReference>
<dbReference type="PANTHER" id="PTHR43867">
    <property type="entry name" value="CELLULOSE SYNTHASE CATALYTIC SUBUNIT A [UDP-FORMING]"/>
    <property type="match status" value="1"/>
</dbReference>
<evidence type="ECO:0000256" key="7">
    <source>
        <dbReference type="SAM" id="MobiDB-lite"/>
    </source>
</evidence>
<feature type="region of interest" description="Disordered" evidence="7">
    <location>
        <begin position="585"/>
        <end position="611"/>
    </location>
</feature>
<evidence type="ECO:0000256" key="6">
    <source>
        <dbReference type="ARBA" id="ARBA00023136"/>
    </source>
</evidence>
<name>A0A5M8PCI6_9LECA</name>
<keyword evidence="5 8" id="KW-1133">Transmembrane helix</keyword>
<dbReference type="SUPFAM" id="SSF53448">
    <property type="entry name" value="Nucleotide-diphospho-sugar transferases"/>
    <property type="match status" value="1"/>
</dbReference>
<sequence>MSSPPVTAEFHHGAYTIQQAAARPLPQRFHPRTVRYSNLMTWALWFSYTLFQLNFVRLLQSETPVFLWRMWTCLLAEICLTFQELVLALNLLLFQFAVQDTPGRPCYRMIGGSAPTIDVFVACCGEPLDVIADTVAAAGAQDYPPQQLRVFILDDGRSEQLRDAVGLLNKTSAKKHGPQIHYLSRKPKPGGRSYFKAGNLRFGLEETRRLGGSEFVASLDADMIPEPDWLRRMIPHLILEDGLAMACPPQYYYNLPDDDPLGQQTDFDILFTIVEPLNDRFDATMCTGTGFVVRRSALEDIGGWPLAEAGEDLMCSSTLSNAGWKVAFVGEALQHGLAPESLRAHVKQKQRWVDSGIEVHKRFGFYLPGFLELTSKMTWGHRVVGTSMALREYAPITNMLSLILLPIATFPSQTNKYGSIVSEHSGSWSWLRSLFVAAYLAHKLNNFVLYGNIGLQRLAILQSLDIWCAPYSATRSLLSLLPAAFNPIVFESSGSILSSANERSRHNRTPLPYRLLRLDFLYYLLYIIYASIPLLLHLAPFTPADQDYAPPSPFPGAMIKLLVCIWRVSVPLRYILSPPTVPERGELMEPDGRGGRRPKKRMGPERGSEGGGVGVSWVDLGEMFLIWWCYFG</sequence>
<keyword evidence="3 9" id="KW-0808">Transferase</keyword>
<evidence type="ECO:0000313" key="9">
    <source>
        <dbReference type="EMBL" id="KAA6406648.1"/>
    </source>
</evidence>
<feature type="transmembrane region" description="Helical" evidence="8">
    <location>
        <begin position="520"/>
        <end position="538"/>
    </location>
</feature>
<dbReference type="Pfam" id="PF13641">
    <property type="entry name" value="Glyco_tranf_2_3"/>
    <property type="match status" value="1"/>
</dbReference>
<evidence type="ECO:0000256" key="8">
    <source>
        <dbReference type="SAM" id="Phobius"/>
    </source>
</evidence>
<comment type="subcellular location">
    <subcellularLocation>
        <location evidence="1">Membrane</location>
        <topology evidence="1">Multi-pass membrane protein</topology>
    </subcellularLocation>
</comment>
<evidence type="ECO:0000256" key="3">
    <source>
        <dbReference type="ARBA" id="ARBA00022679"/>
    </source>
</evidence>
<dbReference type="InterPro" id="IPR050321">
    <property type="entry name" value="Glycosyltr_2/OpgH_subfam"/>
</dbReference>
<dbReference type="Gene3D" id="3.90.550.10">
    <property type="entry name" value="Spore Coat Polysaccharide Biosynthesis Protein SpsA, Chain A"/>
    <property type="match status" value="1"/>
</dbReference>
<evidence type="ECO:0000256" key="4">
    <source>
        <dbReference type="ARBA" id="ARBA00022692"/>
    </source>
</evidence>
<keyword evidence="4 8" id="KW-0812">Transmembrane</keyword>